<dbReference type="Proteomes" id="UP000075391">
    <property type="component" value="Unassembled WGS sequence"/>
</dbReference>
<accession>A0A150WBX6</accession>
<reference evidence="2 3" key="1">
    <citation type="submission" date="2016-03" db="EMBL/GenBank/DDBJ databases">
        <authorList>
            <person name="Ploux O."/>
        </authorList>
    </citation>
    <scope>NUCLEOTIDE SEQUENCE [LARGE SCALE GENOMIC DNA]</scope>
    <source>
        <strain evidence="2 3">BER2</strain>
    </source>
</reference>
<evidence type="ECO:0000313" key="3">
    <source>
        <dbReference type="Proteomes" id="UP000075391"/>
    </source>
</evidence>
<comment type="caution">
    <text evidence="2">The sequence shown here is derived from an EMBL/GenBank/DDBJ whole genome shotgun (WGS) entry which is preliminary data.</text>
</comment>
<gene>
    <name evidence="2" type="ORF">AZI85_10985</name>
</gene>
<evidence type="ECO:0000313" key="2">
    <source>
        <dbReference type="EMBL" id="KYG60534.1"/>
    </source>
</evidence>
<organism evidence="2 3">
    <name type="scientific">Bdellovibrio bacteriovorus</name>
    <dbReference type="NCBI Taxonomy" id="959"/>
    <lineage>
        <taxon>Bacteria</taxon>
        <taxon>Pseudomonadati</taxon>
        <taxon>Bdellovibrionota</taxon>
        <taxon>Bdellovibrionia</taxon>
        <taxon>Bdellovibrionales</taxon>
        <taxon>Pseudobdellovibrionaceae</taxon>
        <taxon>Bdellovibrio</taxon>
    </lineage>
</organism>
<sequence>MKLLLGLILSALVLTAVVDTVFAAIPPERDSAQFIAPSESMTVLRGNVSLCNTERPHGGKKGLSYIQLGRGQCAAQVATPVGWDRPEEEATSPGIPFEGKGL</sequence>
<feature type="region of interest" description="Disordered" evidence="1">
    <location>
        <begin position="80"/>
        <end position="102"/>
    </location>
</feature>
<dbReference type="EMBL" id="LUKF01000019">
    <property type="protein sequence ID" value="KYG60534.1"/>
    <property type="molecule type" value="Genomic_DNA"/>
</dbReference>
<proteinExistence type="predicted"/>
<name>A0A150WBX6_BDEBC</name>
<dbReference type="OrthoDB" id="5295942at2"/>
<evidence type="ECO:0000256" key="1">
    <source>
        <dbReference type="SAM" id="MobiDB-lite"/>
    </source>
</evidence>
<dbReference type="RefSeq" id="WP_063244815.1">
    <property type="nucleotide sequence ID" value="NZ_CP168967.1"/>
</dbReference>
<dbReference type="AlphaFoldDB" id="A0A150WBX6"/>
<protein>
    <submittedName>
        <fullName evidence="2">Uncharacterized protein</fullName>
    </submittedName>
</protein>